<proteinExistence type="predicted"/>
<comment type="caution">
    <text evidence="1">The sequence shown here is derived from an EMBL/GenBank/DDBJ whole genome shotgun (WGS) entry which is preliminary data.</text>
</comment>
<organism evidence="1 2">
    <name type="scientific">Dictyobacter formicarum</name>
    <dbReference type="NCBI Taxonomy" id="2778368"/>
    <lineage>
        <taxon>Bacteria</taxon>
        <taxon>Bacillati</taxon>
        <taxon>Chloroflexota</taxon>
        <taxon>Ktedonobacteria</taxon>
        <taxon>Ktedonobacterales</taxon>
        <taxon>Dictyobacteraceae</taxon>
        <taxon>Dictyobacter</taxon>
    </lineage>
</organism>
<evidence type="ECO:0000313" key="1">
    <source>
        <dbReference type="EMBL" id="GHO82714.1"/>
    </source>
</evidence>
<dbReference type="RefSeq" id="WP_201360362.1">
    <property type="nucleotide sequence ID" value="NZ_BNJJ01000002.1"/>
</dbReference>
<accession>A0ABQ3VA49</accession>
<dbReference type="Proteomes" id="UP000635565">
    <property type="component" value="Unassembled WGS sequence"/>
</dbReference>
<protein>
    <submittedName>
        <fullName evidence="1">Uncharacterized protein</fullName>
    </submittedName>
</protein>
<gene>
    <name evidence="1" type="ORF">KSZ_07200</name>
</gene>
<keyword evidence="2" id="KW-1185">Reference proteome</keyword>
<sequence>MGKRFIVSAWTSDQRSYQVLCLTRFCGILVRDGQPESTIAGVGLIGSHAMLGGDHPNCVSLSQAFLRLSL</sequence>
<evidence type="ECO:0000313" key="2">
    <source>
        <dbReference type="Proteomes" id="UP000635565"/>
    </source>
</evidence>
<reference evidence="1 2" key="1">
    <citation type="journal article" date="2021" name="Int. J. Syst. Evol. Microbiol.">
        <title>Reticulibacter mediterranei gen. nov., sp. nov., within the new family Reticulibacteraceae fam. nov., and Ktedonospora formicarum gen. nov., sp. nov., Ktedonobacter robiniae sp. nov., Dictyobacter formicarum sp. nov. and Dictyobacter arantiisoli sp. nov., belonging to the class Ktedonobacteria.</title>
        <authorList>
            <person name="Yabe S."/>
            <person name="Zheng Y."/>
            <person name="Wang C.M."/>
            <person name="Sakai Y."/>
            <person name="Abe K."/>
            <person name="Yokota A."/>
            <person name="Donadio S."/>
            <person name="Cavaletti L."/>
            <person name="Monciardini P."/>
        </authorList>
    </citation>
    <scope>NUCLEOTIDE SEQUENCE [LARGE SCALE GENOMIC DNA]</scope>
    <source>
        <strain evidence="1 2">SOSP1-9</strain>
    </source>
</reference>
<name>A0ABQ3VA49_9CHLR</name>
<dbReference type="EMBL" id="BNJJ01000002">
    <property type="protein sequence ID" value="GHO82714.1"/>
    <property type="molecule type" value="Genomic_DNA"/>
</dbReference>